<reference evidence="2" key="1">
    <citation type="submission" date="2020-01" db="EMBL/GenBank/DDBJ databases">
        <authorList>
            <person name="Meier V. D."/>
            <person name="Meier V D."/>
        </authorList>
    </citation>
    <scope>NUCLEOTIDE SEQUENCE</scope>
    <source>
        <strain evidence="2">HLG_WM_MAG_05</strain>
    </source>
</reference>
<protein>
    <recommendedName>
        <fullName evidence="1">PIN domain-containing protein</fullName>
    </recommendedName>
</protein>
<name>A0A6S6SHR3_9BACT</name>
<dbReference type="InterPro" id="IPR002716">
    <property type="entry name" value="PIN_dom"/>
</dbReference>
<dbReference type="EMBL" id="CACVAU010000018">
    <property type="protein sequence ID" value="CAA6805698.1"/>
    <property type="molecule type" value="Genomic_DNA"/>
</dbReference>
<organism evidence="2">
    <name type="scientific">uncultured Sulfurovum sp</name>
    <dbReference type="NCBI Taxonomy" id="269237"/>
    <lineage>
        <taxon>Bacteria</taxon>
        <taxon>Pseudomonadati</taxon>
        <taxon>Campylobacterota</taxon>
        <taxon>Epsilonproteobacteria</taxon>
        <taxon>Campylobacterales</taxon>
        <taxon>Sulfurovaceae</taxon>
        <taxon>Sulfurovum</taxon>
        <taxon>environmental samples</taxon>
    </lineage>
</organism>
<dbReference type="AlphaFoldDB" id="A0A6S6SHR3"/>
<proteinExistence type="predicted"/>
<dbReference type="InterPro" id="IPR029060">
    <property type="entry name" value="PIN-like_dom_sf"/>
</dbReference>
<gene>
    <name evidence="2" type="ORF">HELGO_WM33308</name>
</gene>
<evidence type="ECO:0000313" key="2">
    <source>
        <dbReference type="EMBL" id="CAA6805698.1"/>
    </source>
</evidence>
<sequence>MNYKRVFLDANIVADIYDKNRPFYAESREAIKILLANKNVTLFTSCDIITTLYYILSKSGKSEALDAIIHVNELCSVVEFGNEEVAESCTLMKKNKNFIDLEDTILYVMAKKVGCDLILSNDKGFVSEEILLMRSGEFLEKS</sequence>
<feature type="domain" description="PIN" evidence="1">
    <location>
        <begin position="6"/>
        <end position="125"/>
    </location>
</feature>
<dbReference type="Pfam" id="PF01850">
    <property type="entry name" value="PIN"/>
    <property type="match status" value="1"/>
</dbReference>
<dbReference type="CDD" id="cd09854">
    <property type="entry name" value="PIN_VapC-like"/>
    <property type="match status" value="1"/>
</dbReference>
<evidence type="ECO:0000259" key="1">
    <source>
        <dbReference type="Pfam" id="PF01850"/>
    </source>
</evidence>
<accession>A0A6S6SHR3</accession>
<dbReference type="Gene3D" id="3.40.50.1010">
    <property type="entry name" value="5'-nuclease"/>
    <property type="match status" value="1"/>
</dbReference>
<dbReference type="SUPFAM" id="SSF88723">
    <property type="entry name" value="PIN domain-like"/>
    <property type="match status" value="1"/>
</dbReference>